<gene>
    <name evidence="2" type="ORF">CVT24_004687</name>
</gene>
<dbReference type="InParanoid" id="A0A409WYH8"/>
<reference evidence="2 3" key="1">
    <citation type="journal article" date="2018" name="Evol. Lett.">
        <title>Horizontal gene cluster transfer increased hallucinogenic mushroom diversity.</title>
        <authorList>
            <person name="Reynolds H.T."/>
            <person name="Vijayakumar V."/>
            <person name="Gluck-Thaler E."/>
            <person name="Korotkin H.B."/>
            <person name="Matheny P.B."/>
            <person name="Slot J.C."/>
        </authorList>
    </citation>
    <scope>NUCLEOTIDE SEQUENCE [LARGE SCALE GENOMIC DNA]</scope>
    <source>
        <strain evidence="2 3">2629</strain>
    </source>
</reference>
<evidence type="ECO:0000313" key="3">
    <source>
        <dbReference type="Proteomes" id="UP000284842"/>
    </source>
</evidence>
<keyword evidence="3" id="KW-1185">Reference proteome</keyword>
<protein>
    <submittedName>
        <fullName evidence="2">Uncharacterized protein</fullName>
    </submittedName>
</protein>
<evidence type="ECO:0000313" key="2">
    <source>
        <dbReference type="EMBL" id="PPQ83549.1"/>
    </source>
</evidence>
<name>A0A409WYH8_9AGAR</name>
<feature type="region of interest" description="Disordered" evidence="1">
    <location>
        <begin position="130"/>
        <end position="174"/>
    </location>
</feature>
<organism evidence="2 3">
    <name type="scientific">Panaeolus cyanescens</name>
    <dbReference type="NCBI Taxonomy" id="181874"/>
    <lineage>
        <taxon>Eukaryota</taxon>
        <taxon>Fungi</taxon>
        <taxon>Dikarya</taxon>
        <taxon>Basidiomycota</taxon>
        <taxon>Agaricomycotina</taxon>
        <taxon>Agaricomycetes</taxon>
        <taxon>Agaricomycetidae</taxon>
        <taxon>Agaricales</taxon>
        <taxon>Agaricineae</taxon>
        <taxon>Galeropsidaceae</taxon>
        <taxon>Panaeolus</taxon>
    </lineage>
</organism>
<accession>A0A409WYH8</accession>
<comment type="caution">
    <text evidence="2">The sequence shown here is derived from an EMBL/GenBank/DDBJ whole genome shotgun (WGS) entry which is preliminary data.</text>
</comment>
<feature type="compositionally biased region" description="Pro residues" evidence="1">
    <location>
        <begin position="136"/>
        <end position="172"/>
    </location>
</feature>
<dbReference type="AlphaFoldDB" id="A0A409WYH8"/>
<dbReference type="Proteomes" id="UP000284842">
    <property type="component" value="Unassembled WGS sequence"/>
</dbReference>
<evidence type="ECO:0000256" key="1">
    <source>
        <dbReference type="SAM" id="MobiDB-lite"/>
    </source>
</evidence>
<dbReference type="EMBL" id="NHTK01005020">
    <property type="protein sequence ID" value="PPQ83549.1"/>
    <property type="molecule type" value="Genomic_DNA"/>
</dbReference>
<sequence length="213" mass="22678">MRLHPLFHFRLRLPFTPHIHHPAPQSQRQPHPPLLISTTSAASAAEYPSAPDPYMPTKPSHSLHPLFHMTGTATPGILHTATQLLCTPHHILPPFLVFSPPLCSSHPTPTLNISPSNLYGSTITLCSSTHTLSPATPAPPSPPPPSIPSPSPSSTPFPSPSSTPSPSLPTTPSPYALTLLQHLHSPPSPHNILATSLSRIYAMARPSPCAHAP</sequence>
<proteinExistence type="predicted"/>